<evidence type="ECO:0000313" key="3">
    <source>
        <dbReference type="EMBL" id="RAL38587.1"/>
    </source>
</evidence>
<dbReference type="Proteomes" id="UP000249390">
    <property type="component" value="Unassembled WGS sequence"/>
</dbReference>
<keyword evidence="2" id="KW-0812">Transmembrane</keyword>
<comment type="caution">
    <text evidence="3">The sequence shown here is derived from an EMBL/GenBank/DDBJ whole genome shotgun (WGS) entry which is preliminary data.</text>
</comment>
<dbReference type="EMBL" id="NQVE01000209">
    <property type="protein sequence ID" value="RAL38587.1"/>
    <property type="molecule type" value="Genomic_DNA"/>
</dbReference>
<evidence type="ECO:0000256" key="2">
    <source>
        <dbReference type="SAM" id="Phobius"/>
    </source>
</evidence>
<evidence type="ECO:0008006" key="5">
    <source>
        <dbReference type="Google" id="ProtNLM"/>
    </source>
</evidence>
<protein>
    <recommendedName>
        <fullName evidence="5">Transmembrane protein</fullName>
    </recommendedName>
</protein>
<dbReference type="PANTHER" id="PTHR34188">
    <property type="entry name" value="OS01G0299500 PROTEIN"/>
    <property type="match status" value="1"/>
</dbReference>
<organism evidence="3 4">
    <name type="scientific">Cuscuta australis</name>
    <dbReference type="NCBI Taxonomy" id="267555"/>
    <lineage>
        <taxon>Eukaryota</taxon>
        <taxon>Viridiplantae</taxon>
        <taxon>Streptophyta</taxon>
        <taxon>Embryophyta</taxon>
        <taxon>Tracheophyta</taxon>
        <taxon>Spermatophyta</taxon>
        <taxon>Magnoliopsida</taxon>
        <taxon>eudicotyledons</taxon>
        <taxon>Gunneridae</taxon>
        <taxon>Pentapetalae</taxon>
        <taxon>asterids</taxon>
        <taxon>lamiids</taxon>
        <taxon>Solanales</taxon>
        <taxon>Convolvulaceae</taxon>
        <taxon>Cuscuteae</taxon>
        <taxon>Cuscuta</taxon>
        <taxon>Cuscuta subgen. Grammica</taxon>
        <taxon>Cuscuta sect. Cleistogrammica</taxon>
    </lineage>
</organism>
<evidence type="ECO:0000256" key="1">
    <source>
        <dbReference type="SAM" id="MobiDB-lite"/>
    </source>
</evidence>
<reference evidence="3 4" key="1">
    <citation type="submission" date="2018-06" db="EMBL/GenBank/DDBJ databases">
        <title>The Genome of Cuscuta australis (Dodder) Provides Insight into the Evolution of Plant Parasitism.</title>
        <authorList>
            <person name="Liu H."/>
        </authorList>
    </citation>
    <scope>NUCLEOTIDE SEQUENCE [LARGE SCALE GENOMIC DNA]</scope>
    <source>
        <strain evidence="4">cv. Yunnan</strain>
        <tissue evidence="3">Vines</tissue>
    </source>
</reference>
<dbReference type="PANTHER" id="PTHR34188:SF5">
    <property type="entry name" value="OS05G0131900 PROTEIN"/>
    <property type="match status" value="1"/>
</dbReference>
<accession>A0A328CYN2</accession>
<feature type="transmembrane region" description="Helical" evidence="2">
    <location>
        <begin position="167"/>
        <end position="188"/>
    </location>
</feature>
<keyword evidence="2" id="KW-1133">Transmembrane helix</keyword>
<sequence>MDFRERECAVDVETGVGETMSERVDAKTRNSIASCVCGWKLDGSNKGQNGVLPVKIEKTEKEKQRKSVRAKRPPKPPRPPRGMPLDAADQKLIKEIHELAMIKRARIDRMKALKKLKASKESSMSSTFSGSFFAMFFTVLFFMVLIFQGKYSQPGFLFRYRILLDVLFLYLTPSFPIKGSTFDVTQILRKKKLYGSK</sequence>
<feature type="compositionally biased region" description="Basic residues" evidence="1">
    <location>
        <begin position="66"/>
        <end position="75"/>
    </location>
</feature>
<name>A0A328CYN2_9ASTE</name>
<keyword evidence="4" id="KW-1185">Reference proteome</keyword>
<gene>
    <name evidence="3" type="ORF">DM860_002565</name>
</gene>
<keyword evidence="2" id="KW-0472">Membrane</keyword>
<dbReference type="AlphaFoldDB" id="A0A328CYN2"/>
<evidence type="ECO:0000313" key="4">
    <source>
        <dbReference type="Proteomes" id="UP000249390"/>
    </source>
</evidence>
<proteinExistence type="predicted"/>
<feature type="transmembrane region" description="Helical" evidence="2">
    <location>
        <begin position="124"/>
        <end position="147"/>
    </location>
</feature>
<feature type="region of interest" description="Disordered" evidence="1">
    <location>
        <begin position="59"/>
        <end position="86"/>
    </location>
</feature>